<gene>
    <name evidence="1" type="ORF">APG11_01874</name>
</gene>
<dbReference type="Proteomes" id="UP000091929">
    <property type="component" value="Unassembled WGS sequence"/>
</dbReference>
<evidence type="ECO:0000313" key="2">
    <source>
        <dbReference type="Proteomes" id="UP000091929"/>
    </source>
</evidence>
<organism evidence="1 2">
    <name type="scientific">Candidatus Methanofastidiosum methylothiophilum</name>
    <dbReference type="NCBI Taxonomy" id="1705564"/>
    <lineage>
        <taxon>Archaea</taxon>
        <taxon>Methanobacteriati</taxon>
        <taxon>Methanobacteriota</taxon>
        <taxon>Stenosarchaea group</taxon>
        <taxon>Candidatus Methanofastidiosia</taxon>
        <taxon>Candidatus Methanofastidiosales</taxon>
        <taxon>Candidatus Methanofastidiosaceae</taxon>
        <taxon>Candidatus Methanofastidiosum</taxon>
    </lineage>
</organism>
<evidence type="ECO:0000313" key="1">
    <source>
        <dbReference type="EMBL" id="KYC46454.1"/>
    </source>
</evidence>
<protein>
    <submittedName>
        <fullName evidence="1">Uncharacterized protein</fullName>
    </submittedName>
</protein>
<reference evidence="1 2" key="1">
    <citation type="journal article" date="2016" name="ISME J.">
        <title>Chasing the elusive Euryarchaeota class WSA2: genomes reveal a uniquely fastidious methyl-reducing methanogen.</title>
        <authorList>
            <person name="Nobu M.K."/>
            <person name="Narihiro T."/>
            <person name="Kuroda K."/>
            <person name="Mei R."/>
            <person name="Liu W.T."/>
        </authorList>
    </citation>
    <scope>NUCLEOTIDE SEQUENCE [LARGE SCALE GENOMIC DNA]</scope>
    <source>
        <strain evidence="1">B15fssc0709_Meth_Bin003</strain>
    </source>
</reference>
<sequence length="82" mass="9474">MLDPGIWEDKGVITISKLPWMFMKNSVIYDGGSYVVKSGIRGFPRDFANGVVWDWNLNQIMDYLGVPNHIYQEQVIFIKSFS</sequence>
<comment type="caution">
    <text evidence="1">The sequence shown here is derived from an EMBL/GenBank/DDBJ whole genome shotgun (WGS) entry which is preliminary data.</text>
</comment>
<proteinExistence type="predicted"/>
<dbReference type="EMBL" id="LNGF01000072">
    <property type="protein sequence ID" value="KYC46454.1"/>
    <property type="molecule type" value="Genomic_DNA"/>
</dbReference>
<dbReference type="AlphaFoldDB" id="A0A150IP65"/>
<name>A0A150IP65_9EURY</name>
<accession>A0A150IP65</accession>